<protein>
    <submittedName>
        <fullName evidence="1">Unannotated protein</fullName>
    </submittedName>
</protein>
<organism evidence="1">
    <name type="scientific">freshwater metagenome</name>
    <dbReference type="NCBI Taxonomy" id="449393"/>
    <lineage>
        <taxon>unclassified sequences</taxon>
        <taxon>metagenomes</taxon>
        <taxon>ecological metagenomes</taxon>
    </lineage>
</organism>
<accession>A0A6J6L2X7</accession>
<dbReference type="AlphaFoldDB" id="A0A6J6L2X7"/>
<sequence length="58" mass="6067">MMPPMPVKFPASGAGTRYIPTKLADNTAMVTAVVISVRACGRGTPAARQTVNREPIAP</sequence>
<dbReference type="EMBL" id="CAEZWI010000094">
    <property type="protein sequence ID" value="CAB4656042.1"/>
    <property type="molecule type" value="Genomic_DNA"/>
</dbReference>
<evidence type="ECO:0000313" key="1">
    <source>
        <dbReference type="EMBL" id="CAB4656042.1"/>
    </source>
</evidence>
<gene>
    <name evidence="1" type="ORF">UFOPK2237_00787</name>
</gene>
<proteinExistence type="predicted"/>
<name>A0A6J6L2X7_9ZZZZ</name>
<reference evidence="1" key="1">
    <citation type="submission" date="2020-05" db="EMBL/GenBank/DDBJ databases">
        <authorList>
            <person name="Chiriac C."/>
            <person name="Salcher M."/>
            <person name="Ghai R."/>
            <person name="Kavagutti S V."/>
        </authorList>
    </citation>
    <scope>NUCLEOTIDE SEQUENCE</scope>
</reference>